<evidence type="ECO:0000256" key="3">
    <source>
        <dbReference type="ARBA" id="ARBA00004931"/>
    </source>
</evidence>
<dbReference type="PANTHER" id="PTHR42743">
    <property type="entry name" value="AMINO-ACID AMINOTRANSFERASE"/>
    <property type="match status" value="1"/>
</dbReference>
<sequence length="300" mass="33537">MQKLKKIWLDGRLVDWADAQTHILTHTLHYGGGVFEGIRCYKTNQGPAVFRLKEHIERLFYSASVLEMALPFSKEQIKQTVLQVIKINEVEECYIRPLIFFGDKMGLNPQGAPLHIAIVAWPWEAYLGDKPAVNVKISKYMRMHPDSADIKAKICGYYANSILASLEAHKENFDEALFLDYSGMVAEGPGENVFFAEQGKIITPASDNILAGITRKSVLQIAQDLGLATSQEKISPERAKLANEAFFTGTAVEVRPIGKIDEALIGQGKPGEITLRIKKVFEQIVKGNNDAYLPWLTFVK</sequence>
<evidence type="ECO:0000256" key="12">
    <source>
        <dbReference type="RuleBase" id="RU364094"/>
    </source>
</evidence>
<dbReference type="InterPro" id="IPR005785">
    <property type="entry name" value="B_amino_transI"/>
</dbReference>
<dbReference type="GO" id="GO:0009097">
    <property type="term" value="P:isoleucine biosynthetic process"/>
    <property type="evidence" value="ECO:0007669"/>
    <property type="project" value="UniProtKB-UniPathway"/>
</dbReference>
<comment type="function">
    <text evidence="12">Acts on leucine, isoleucine and valine.</text>
</comment>
<comment type="catalytic activity">
    <reaction evidence="9 12">
        <text>L-valine + 2-oxoglutarate = 3-methyl-2-oxobutanoate + L-glutamate</text>
        <dbReference type="Rhea" id="RHEA:24813"/>
        <dbReference type="ChEBI" id="CHEBI:11851"/>
        <dbReference type="ChEBI" id="CHEBI:16810"/>
        <dbReference type="ChEBI" id="CHEBI:29985"/>
        <dbReference type="ChEBI" id="CHEBI:57762"/>
        <dbReference type="EC" id="2.6.1.42"/>
    </reaction>
</comment>
<organism evidence="13 14">
    <name type="scientific">bacterium (Candidatus Gribaldobacteria) CG02_land_8_20_14_3_00_41_15</name>
    <dbReference type="NCBI Taxonomy" id="2014270"/>
    <lineage>
        <taxon>Bacteria</taxon>
        <taxon>Candidatus Gribaldobacteria</taxon>
    </lineage>
</organism>
<feature type="non-terminal residue" evidence="13">
    <location>
        <position position="300"/>
    </location>
</feature>
<dbReference type="NCBIfam" id="TIGR01122">
    <property type="entry name" value="ilvE_I"/>
    <property type="match status" value="1"/>
</dbReference>
<gene>
    <name evidence="12" type="primary">ilvE</name>
    <name evidence="13" type="ORF">COS21_03265</name>
</gene>
<dbReference type="InterPro" id="IPR036038">
    <property type="entry name" value="Aminotransferase-like"/>
</dbReference>
<dbReference type="GO" id="GO:0009099">
    <property type="term" value="P:L-valine biosynthetic process"/>
    <property type="evidence" value="ECO:0007669"/>
    <property type="project" value="UniProtKB-UniPathway"/>
</dbReference>
<accession>A0A2M7DD84</accession>
<name>A0A2M7DD84_9BACT</name>
<comment type="pathway">
    <text evidence="2 12">Amino-acid biosynthesis; L-isoleucine biosynthesis; L-isoleucine from 2-oxobutanoate: step 4/4.</text>
</comment>
<dbReference type="InterPro" id="IPR043132">
    <property type="entry name" value="BCAT-like_C"/>
</dbReference>
<dbReference type="EC" id="2.6.1.42" evidence="12"/>
<evidence type="ECO:0000313" key="14">
    <source>
        <dbReference type="Proteomes" id="UP000229030"/>
    </source>
</evidence>
<dbReference type="GO" id="GO:0052655">
    <property type="term" value="F:L-valine-2-oxoglutarate transaminase activity"/>
    <property type="evidence" value="ECO:0007669"/>
    <property type="project" value="RHEA"/>
</dbReference>
<comment type="catalytic activity">
    <reaction evidence="10 12">
        <text>L-isoleucine + 2-oxoglutarate = (S)-3-methyl-2-oxopentanoate + L-glutamate</text>
        <dbReference type="Rhea" id="RHEA:24801"/>
        <dbReference type="ChEBI" id="CHEBI:16810"/>
        <dbReference type="ChEBI" id="CHEBI:29985"/>
        <dbReference type="ChEBI" id="CHEBI:35146"/>
        <dbReference type="ChEBI" id="CHEBI:58045"/>
        <dbReference type="EC" id="2.6.1.42"/>
    </reaction>
</comment>
<evidence type="ECO:0000256" key="9">
    <source>
        <dbReference type="ARBA" id="ARBA00048212"/>
    </source>
</evidence>
<dbReference type="AlphaFoldDB" id="A0A2M7DD84"/>
<comment type="similarity">
    <text evidence="5 12">Belongs to the class-IV pyridoxal-phosphate-dependent aminotransferase family.</text>
</comment>
<comment type="cofactor">
    <cofactor evidence="1 12">
        <name>pyridoxal 5'-phosphate</name>
        <dbReference type="ChEBI" id="CHEBI:597326"/>
    </cofactor>
</comment>
<evidence type="ECO:0000256" key="1">
    <source>
        <dbReference type="ARBA" id="ARBA00001933"/>
    </source>
</evidence>
<reference evidence="14" key="1">
    <citation type="submission" date="2017-09" db="EMBL/GenBank/DDBJ databases">
        <title>Depth-based differentiation of microbial function through sediment-hosted aquifers and enrichment of novel symbionts in the deep terrestrial subsurface.</title>
        <authorList>
            <person name="Probst A.J."/>
            <person name="Ladd B."/>
            <person name="Jarett J.K."/>
            <person name="Geller-Mcgrath D.E."/>
            <person name="Sieber C.M.K."/>
            <person name="Emerson J.B."/>
            <person name="Anantharaman K."/>
            <person name="Thomas B.C."/>
            <person name="Malmstrom R."/>
            <person name="Stieglmeier M."/>
            <person name="Klingl A."/>
            <person name="Woyke T."/>
            <person name="Ryan C.M."/>
            <person name="Banfield J.F."/>
        </authorList>
    </citation>
    <scope>NUCLEOTIDE SEQUENCE [LARGE SCALE GENOMIC DNA]</scope>
</reference>
<evidence type="ECO:0000256" key="4">
    <source>
        <dbReference type="ARBA" id="ARBA00005072"/>
    </source>
</evidence>
<evidence type="ECO:0000256" key="2">
    <source>
        <dbReference type="ARBA" id="ARBA00004824"/>
    </source>
</evidence>
<dbReference type="InterPro" id="IPR043131">
    <property type="entry name" value="BCAT-like_N"/>
</dbReference>
<keyword evidence="12" id="KW-0100">Branched-chain amino acid biosynthesis</keyword>
<evidence type="ECO:0000313" key="13">
    <source>
        <dbReference type="EMBL" id="PIV46827.1"/>
    </source>
</evidence>
<keyword evidence="12" id="KW-0028">Amino-acid biosynthesis</keyword>
<dbReference type="UniPathway" id="UPA00048">
    <property type="reaction ID" value="UER00073"/>
</dbReference>
<keyword evidence="8 12" id="KW-0663">Pyridoxal phosphate</keyword>
<dbReference type="GO" id="GO:0009098">
    <property type="term" value="P:L-leucine biosynthetic process"/>
    <property type="evidence" value="ECO:0007669"/>
    <property type="project" value="UniProtKB-UniPathway"/>
</dbReference>
<dbReference type="InterPro" id="IPR001544">
    <property type="entry name" value="Aminotrans_IV"/>
</dbReference>
<dbReference type="PANTHER" id="PTHR42743:SF11">
    <property type="entry name" value="AMINODEOXYCHORISMATE LYASE"/>
    <property type="match status" value="1"/>
</dbReference>
<keyword evidence="7 12" id="KW-0808">Transferase</keyword>
<dbReference type="GO" id="GO:0052654">
    <property type="term" value="F:L-leucine-2-oxoglutarate transaminase activity"/>
    <property type="evidence" value="ECO:0007669"/>
    <property type="project" value="RHEA"/>
</dbReference>
<comment type="pathway">
    <text evidence="4 12">Amino-acid biosynthesis; L-leucine biosynthesis; L-leucine from 3-methyl-2-oxobutanoate: step 4/4.</text>
</comment>
<proteinExistence type="inferred from homology"/>
<evidence type="ECO:0000256" key="11">
    <source>
        <dbReference type="ARBA" id="ARBA00049229"/>
    </source>
</evidence>
<dbReference type="GO" id="GO:0005829">
    <property type="term" value="C:cytosol"/>
    <property type="evidence" value="ECO:0007669"/>
    <property type="project" value="TreeGrafter"/>
</dbReference>
<evidence type="ECO:0000256" key="5">
    <source>
        <dbReference type="ARBA" id="ARBA00009320"/>
    </source>
</evidence>
<dbReference type="Pfam" id="PF01063">
    <property type="entry name" value="Aminotran_4"/>
    <property type="match status" value="1"/>
</dbReference>
<evidence type="ECO:0000256" key="8">
    <source>
        <dbReference type="ARBA" id="ARBA00022898"/>
    </source>
</evidence>
<dbReference type="InterPro" id="IPR050571">
    <property type="entry name" value="Class-IV_PLP-Dep_Aminotrnsfr"/>
</dbReference>
<dbReference type="Gene3D" id="3.30.470.10">
    <property type="match status" value="1"/>
</dbReference>
<comment type="catalytic activity">
    <reaction evidence="11 12">
        <text>L-leucine + 2-oxoglutarate = 4-methyl-2-oxopentanoate + L-glutamate</text>
        <dbReference type="Rhea" id="RHEA:18321"/>
        <dbReference type="ChEBI" id="CHEBI:16810"/>
        <dbReference type="ChEBI" id="CHEBI:17865"/>
        <dbReference type="ChEBI" id="CHEBI:29985"/>
        <dbReference type="ChEBI" id="CHEBI:57427"/>
        <dbReference type="EC" id="2.6.1.42"/>
    </reaction>
</comment>
<dbReference type="FunFam" id="3.20.10.10:FF:000002">
    <property type="entry name" value="D-alanine aminotransferase"/>
    <property type="match status" value="1"/>
</dbReference>
<comment type="caution">
    <text evidence="13">The sequence shown here is derived from an EMBL/GenBank/DDBJ whole genome shotgun (WGS) entry which is preliminary data.</text>
</comment>
<evidence type="ECO:0000256" key="7">
    <source>
        <dbReference type="ARBA" id="ARBA00022679"/>
    </source>
</evidence>
<dbReference type="UniPathway" id="UPA00047">
    <property type="reaction ID" value="UER00058"/>
</dbReference>
<dbReference type="Proteomes" id="UP000229030">
    <property type="component" value="Unassembled WGS sequence"/>
</dbReference>
<protein>
    <recommendedName>
        <fullName evidence="12">Branched-chain-amino-acid aminotransferase</fullName>
        <shortName evidence="12">BCAT</shortName>
        <ecNumber evidence="12">2.6.1.42</ecNumber>
    </recommendedName>
</protein>
<keyword evidence="6 12" id="KW-0032">Aminotransferase</keyword>
<dbReference type="GO" id="GO:0052656">
    <property type="term" value="F:L-isoleucine-2-oxoglutarate transaminase activity"/>
    <property type="evidence" value="ECO:0007669"/>
    <property type="project" value="RHEA"/>
</dbReference>
<dbReference type="NCBIfam" id="NF005146">
    <property type="entry name" value="PRK06606.1"/>
    <property type="match status" value="1"/>
</dbReference>
<dbReference type="EMBL" id="PETV01000086">
    <property type="protein sequence ID" value="PIV46827.1"/>
    <property type="molecule type" value="Genomic_DNA"/>
</dbReference>
<dbReference type="UniPathway" id="UPA00049">
    <property type="reaction ID" value="UER00062"/>
</dbReference>
<dbReference type="Gene3D" id="3.20.10.10">
    <property type="entry name" value="D-amino Acid Aminotransferase, subunit A, domain 2"/>
    <property type="match status" value="1"/>
</dbReference>
<evidence type="ECO:0000256" key="10">
    <source>
        <dbReference type="ARBA" id="ARBA00048798"/>
    </source>
</evidence>
<dbReference type="SUPFAM" id="SSF56752">
    <property type="entry name" value="D-aminoacid aminotransferase-like PLP-dependent enzymes"/>
    <property type="match status" value="1"/>
</dbReference>
<evidence type="ECO:0000256" key="6">
    <source>
        <dbReference type="ARBA" id="ARBA00022576"/>
    </source>
</evidence>
<comment type="pathway">
    <text evidence="3 12">Amino-acid biosynthesis; L-valine biosynthesis; L-valine from pyruvate: step 4/4.</text>
</comment>